<evidence type="ECO:0000313" key="1">
    <source>
        <dbReference type="EMBL" id="GBP83338.1"/>
    </source>
</evidence>
<name>A0A4C1Z640_EUMVA</name>
<proteinExistence type="predicted"/>
<dbReference type="AlphaFoldDB" id="A0A4C1Z640"/>
<sequence>MQQALARLNEVIKQGGWPKGRRHLGRLVKERENEFMPPMCVARILMHPDVSRAFDCSNSDFEMIKPHGDGIRKASNLSL</sequence>
<accession>A0A4C1Z640</accession>
<gene>
    <name evidence="1" type="ORF">EVAR_54355_1</name>
</gene>
<evidence type="ECO:0000313" key="2">
    <source>
        <dbReference type="Proteomes" id="UP000299102"/>
    </source>
</evidence>
<reference evidence="1 2" key="1">
    <citation type="journal article" date="2019" name="Commun. Biol.">
        <title>The bagworm genome reveals a unique fibroin gene that provides high tensile strength.</title>
        <authorList>
            <person name="Kono N."/>
            <person name="Nakamura H."/>
            <person name="Ohtoshi R."/>
            <person name="Tomita M."/>
            <person name="Numata K."/>
            <person name="Arakawa K."/>
        </authorList>
    </citation>
    <scope>NUCLEOTIDE SEQUENCE [LARGE SCALE GENOMIC DNA]</scope>
</reference>
<dbReference type="EMBL" id="BGZK01001615">
    <property type="protein sequence ID" value="GBP83338.1"/>
    <property type="molecule type" value="Genomic_DNA"/>
</dbReference>
<organism evidence="1 2">
    <name type="scientific">Eumeta variegata</name>
    <name type="common">Bagworm moth</name>
    <name type="synonym">Eumeta japonica</name>
    <dbReference type="NCBI Taxonomy" id="151549"/>
    <lineage>
        <taxon>Eukaryota</taxon>
        <taxon>Metazoa</taxon>
        <taxon>Ecdysozoa</taxon>
        <taxon>Arthropoda</taxon>
        <taxon>Hexapoda</taxon>
        <taxon>Insecta</taxon>
        <taxon>Pterygota</taxon>
        <taxon>Neoptera</taxon>
        <taxon>Endopterygota</taxon>
        <taxon>Lepidoptera</taxon>
        <taxon>Glossata</taxon>
        <taxon>Ditrysia</taxon>
        <taxon>Tineoidea</taxon>
        <taxon>Psychidae</taxon>
        <taxon>Oiketicinae</taxon>
        <taxon>Eumeta</taxon>
    </lineage>
</organism>
<keyword evidence="2" id="KW-1185">Reference proteome</keyword>
<comment type="caution">
    <text evidence="1">The sequence shown here is derived from an EMBL/GenBank/DDBJ whole genome shotgun (WGS) entry which is preliminary data.</text>
</comment>
<dbReference type="Proteomes" id="UP000299102">
    <property type="component" value="Unassembled WGS sequence"/>
</dbReference>
<protein>
    <submittedName>
        <fullName evidence="1">Uncharacterized protein</fullName>
    </submittedName>
</protein>